<dbReference type="PANTHER" id="PTHR37309">
    <property type="entry name" value="SLR0284 PROTEIN"/>
    <property type="match status" value="1"/>
</dbReference>
<dbReference type="AlphaFoldDB" id="A0A444GN39"/>
<gene>
    <name evidence="2" type="ORF">EPI11_15845</name>
</gene>
<dbReference type="PANTHER" id="PTHR37309:SF1">
    <property type="entry name" value="SLR0284 PROTEIN"/>
    <property type="match status" value="1"/>
</dbReference>
<keyword evidence="3" id="KW-1185">Reference proteome</keyword>
<keyword evidence="1" id="KW-0472">Membrane</keyword>
<dbReference type="InterPro" id="IPR007165">
    <property type="entry name" value="Phage_holin_4_2"/>
</dbReference>
<dbReference type="OrthoDB" id="6402664at2"/>
<evidence type="ECO:0000313" key="2">
    <source>
        <dbReference type="EMBL" id="RWW92378.1"/>
    </source>
</evidence>
<comment type="caution">
    <text evidence="2">The sequence shown here is derived from an EMBL/GenBank/DDBJ whole genome shotgun (WGS) entry which is preliminary data.</text>
</comment>
<feature type="transmembrane region" description="Helical" evidence="1">
    <location>
        <begin position="28"/>
        <end position="46"/>
    </location>
</feature>
<keyword evidence="1" id="KW-0812">Transmembrane</keyword>
<evidence type="ECO:0000313" key="3">
    <source>
        <dbReference type="Proteomes" id="UP000287527"/>
    </source>
</evidence>
<keyword evidence="1" id="KW-1133">Transmembrane helix</keyword>
<dbReference type="Proteomes" id="UP000287527">
    <property type="component" value="Unassembled WGS sequence"/>
</dbReference>
<proteinExistence type="predicted"/>
<feature type="transmembrane region" description="Helical" evidence="1">
    <location>
        <begin position="88"/>
        <end position="109"/>
    </location>
</feature>
<dbReference type="RefSeq" id="WP_128390959.1">
    <property type="nucleotide sequence ID" value="NZ_SBII01000012.1"/>
</dbReference>
<name>A0A444GN39_9FLAO</name>
<sequence length="113" mass="12279">MKTLINLLFTTILVVVLAHFMPGVHVDSFMTAVIVAAVLGLLNIFIKPILVIFTLPVTILTLGLFLLVINAVIILLCDELVTGFAVDGFLWALFFSLVLSFCQSLVSGLTDKN</sequence>
<organism evidence="2 3">
    <name type="scientific">Flavobacterium cerinum</name>
    <dbReference type="NCBI Taxonomy" id="2502784"/>
    <lineage>
        <taxon>Bacteria</taxon>
        <taxon>Pseudomonadati</taxon>
        <taxon>Bacteroidota</taxon>
        <taxon>Flavobacteriia</taxon>
        <taxon>Flavobacteriales</taxon>
        <taxon>Flavobacteriaceae</taxon>
        <taxon>Flavobacterium</taxon>
    </lineage>
</organism>
<dbReference type="Pfam" id="PF04020">
    <property type="entry name" value="Phage_holin_4_2"/>
    <property type="match status" value="1"/>
</dbReference>
<dbReference type="EMBL" id="SBII01000012">
    <property type="protein sequence ID" value="RWW92378.1"/>
    <property type="molecule type" value="Genomic_DNA"/>
</dbReference>
<feature type="transmembrane region" description="Helical" evidence="1">
    <location>
        <begin position="53"/>
        <end position="76"/>
    </location>
</feature>
<evidence type="ECO:0000256" key="1">
    <source>
        <dbReference type="SAM" id="Phobius"/>
    </source>
</evidence>
<reference evidence="2 3" key="1">
    <citation type="submission" date="2019-01" db="EMBL/GenBank/DDBJ databases">
        <title>Flavobacterium sp. nov.,isolated from freshwater.</title>
        <authorList>
            <person name="Zhang R."/>
            <person name="Du Z.-J."/>
        </authorList>
    </citation>
    <scope>NUCLEOTIDE SEQUENCE [LARGE SCALE GENOMIC DNA]</scope>
    <source>
        <strain evidence="2 3">1E403</strain>
    </source>
</reference>
<accession>A0A444GN39</accession>
<protein>
    <submittedName>
        <fullName evidence="2">Phage holin family protein</fullName>
    </submittedName>
</protein>